<sequence>MEGFRSKSCRNGGMQLESYYGGKRTPGSMQDLRSYSVNYAGSVQPNKLNNEVTIKKRKSNFGLSSKRWSFNDPEFQRRKRVASYKVYAMEGKMKGSFRKSFRWIKETYSKVVYGWS</sequence>
<accession>A0AAV8SU60</accession>
<proteinExistence type="predicted"/>
<evidence type="ECO:0000313" key="3">
    <source>
        <dbReference type="Proteomes" id="UP001159364"/>
    </source>
</evidence>
<comment type="caution">
    <text evidence="2">The sequence shown here is derived from an EMBL/GenBank/DDBJ whole genome shotgun (WGS) entry which is preliminary data.</text>
</comment>
<organism evidence="2 3">
    <name type="scientific">Erythroxylum novogranatense</name>
    <dbReference type="NCBI Taxonomy" id="1862640"/>
    <lineage>
        <taxon>Eukaryota</taxon>
        <taxon>Viridiplantae</taxon>
        <taxon>Streptophyta</taxon>
        <taxon>Embryophyta</taxon>
        <taxon>Tracheophyta</taxon>
        <taxon>Spermatophyta</taxon>
        <taxon>Magnoliopsida</taxon>
        <taxon>eudicotyledons</taxon>
        <taxon>Gunneridae</taxon>
        <taxon>Pentapetalae</taxon>
        <taxon>rosids</taxon>
        <taxon>fabids</taxon>
        <taxon>Malpighiales</taxon>
        <taxon>Erythroxylaceae</taxon>
        <taxon>Erythroxylum</taxon>
    </lineage>
</organism>
<feature type="region of interest" description="Disordered" evidence="1">
    <location>
        <begin position="1"/>
        <end position="27"/>
    </location>
</feature>
<keyword evidence="3" id="KW-1185">Reference proteome</keyword>
<name>A0AAV8SU60_9ROSI</name>
<gene>
    <name evidence="2" type="ORF">K2173_024302</name>
</gene>
<dbReference type="PANTHER" id="PTHR33193:SF43">
    <property type="entry name" value="TRANSMEMBRANE PROTEIN DDB_G0273707_DDB_G0273361-LIKE"/>
    <property type="match status" value="1"/>
</dbReference>
<evidence type="ECO:0008006" key="4">
    <source>
        <dbReference type="Google" id="ProtNLM"/>
    </source>
</evidence>
<dbReference type="InterPro" id="IPR021899">
    <property type="entry name" value="DUF3511"/>
</dbReference>
<dbReference type="Pfam" id="PF12023">
    <property type="entry name" value="DUF3511"/>
    <property type="match status" value="1"/>
</dbReference>
<protein>
    <recommendedName>
        <fullName evidence="4">DUF3511 domain protein</fullName>
    </recommendedName>
</protein>
<dbReference type="Proteomes" id="UP001159364">
    <property type="component" value="Linkage Group LG09"/>
</dbReference>
<evidence type="ECO:0000256" key="1">
    <source>
        <dbReference type="SAM" id="MobiDB-lite"/>
    </source>
</evidence>
<dbReference type="PANTHER" id="PTHR33193">
    <property type="entry name" value="DOMAIN PROTEIN, PUTATIVE (DUF3511)-RELATED"/>
    <property type="match status" value="1"/>
</dbReference>
<dbReference type="AlphaFoldDB" id="A0AAV8SU60"/>
<reference evidence="2 3" key="1">
    <citation type="submission" date="2021-09" db="EMBL/GenBank/DDBJ databases">
        <title>Genomic insights and catalytic innovation underlie evolution of tropane alkaloids biosynthesis.</title>
        <authorList>
            <person name="Wang Y.-J."/>
            <person name="Tian T."/>
            <person name="Huang J.-P."/>
            <person name="Huang S.-X."/>
        </authorList>
    </citation>
    <scope>NUCLEOTIDE SEQUENCE [LARGE SCALE GENOMIC DNA]</scope>
    <source>
        <strain evidence="2">KIB-2018</strain>
        <tissue evidence="2">Leaf</tissue>
    </source>
</reference>
<dbReference type="EMBL" id="JAIWQS010000009">
    <property type="protein sequence ID" value="KAJ8755758.1"/>
    <property type="molecule type" value="Genomic_DNA"/>
</dbReference>
<evidence type="ECO:0000313" key="2">
    <source>
        <dbReference type="EMBL" id="KAJ8755758.1"/>
    </source>
</evidence>